<evidence type="ECO:0000313" key="2">
    <source>
        <dbReference type="EMBL" id="MBX24846.1"/>
    </source>
</evidence>
<dbReference type="EMBL" id="GGEC01044362">
    <property type="protein sequence ID" value="MBX24846.1"/>
    <property type="molecule type" value="Transcribed_RNA"/>
</dbReference>
<dbReference type="AlphaFoldDB" id="A0A2P2M3P7"/>
<dbReference type="EMBL" id="GGEC01044355">
    <property type="protein sequence ID" value="MBX24839.1"/>
    <property type="molecule type" value="Transcribed_RNA"/>
</dbReference>
<name>A0A2P2M3P7_RHIMU</name>
<dbReference type="Pfam" id="PF20168">
    <property type="entry name" value="PDS5"/>
    <property type="match status" value="1"/>
</dbReference>
<proteinExistence type="predicted"/>
<organism evidence="2">
    <name type="scientific">Rhizophora mucronata</name>
    <name type="common">Asiatic mangrove</name>
    <dbReference type="NCBI Taxonomy" id="61149"/>
    <lineage>
        <taxon>Eukaryota</taxon>
        <taxon>Viridiplantae</taxon>
        <taxon>Streptophyta</taxon>
        <taxon>Embryophyta</taxon>
        <taxon>Tracheophyta</taxon>
        <taxon>Spermatophyta</taxon>
        <taxon>Magnoliopsida</taxon>
        <taxon>eudicotyledons</taxon>
        <taxon>Gunneridae</taxon>
        <taxon>Pentapetalae</taxon>
        <taxon>rosids</taxon>
        <taxon>fabids</taxon>
        <taxon>Malpighiales</taxon>
        <taxon>Rhizophoraceae</taxon>
        <taxon>Rhizophora</taxon>
    </lineage>
</organism>
<reference evidence="2" key="1">
    <citation type="submission" date="2018-02" db="EMBL/GenBank/DDBJ databases">
        <title>Rhizophora mucronata_Transcriptome.</title>
        <authorList>
            <person name="Meera S.P."/>
            <person name="Sreeshan A."/>
            <person name="Augustine A."/>
        </authorList>
    </citation>
    <scope>NUCLEOTIDE SEQUENCE</scope>
    <source>
        <tissue evidence="2">Leaf</tissue>
    </source>
</reference>
<sequence>MEVMLAEDLFPANLSIEERTRHWIHFFSLFTPLHVKALNSILSLKRRYSC</sequence>
<protein>
    <submittedName>
        <fullName evidence="1">Androgen induced inhibitor of proliferation As3 / pds5</fullName>
    </submittedName>
    <submittedName>
        <fullName evidence="2">Sister chromatid cohesion protein PDS5 homolog A isoform X2</fullName>
    </submittedName>
</protein>
<evidence type="ECO:0000313" key="1">
    <source>
        <dbReference type="EMBL" id="MBX24839.1"/>
    </source>
</evidence>
<accession>A0A2P2M3P7</accession>